<comment type="caution">
    <text evidence="2">The sequence shown here is derived from an EMBL/GenBank/DDBJ whole genome shotgun (WGS) entry which is preliminary data.</text>
</comment>
<dbReference type="InterPro" id="IPR013022">
    <property type="entry name" value="Xyl_isomerase-like_TIM-brl"/>
</dbReference>
<reference evidence="2 3" key="1">
    <citation type="submission" date="2020-03" db="EMBL/GenBank/DDBJ databases">
        <title>Genomic Encyclopedia of Type Strains, Phase IV (KMG-IV): sequencing the most valuable type-strain genomes for metagenomic binning, comparative biology and taxonomic classification.</title>
        <authorList>
            <person name="Goeker M."/>
        </authorList>
    </citation>
    <scope>NUCLEOTIDE SEQUENCE [LARGE SCALE GENOMIC DNA]</scope>
    <source>
        <strain evidence="2 3">DSM 21299</strain>
    </source>
</reference>
<gene>
    <name evidence="2" type="ORF">FHS54_000833</name>
</gene>
<evidence type="ECO:0000313" key="3">
    <source>
        <dbReference type="Proteomes" id="UP000576821"/>
    </source>
</evidence>
<dbReference type="GO" id="GO:0016853">
    <property type="term" value="F:isomerase activity"/>
    <property type="evidence" value="ECO:0007669"/>
    <property type="project" value="UniProtKB-KW"/>
</dbReference>
<dbReference type="RefSeq" id="WP_167302491.1">
    <property type="nucleotide sequence ID" value="NZ_JAASQR010000001.1"/>
</dbReference>
<dbReference type="PANTHER" id="PTHR12110">
    <property type="entry name" value="HYDROXYPYRUVATE ISOMERASE"/>
    <property type="match status" value="1"/>
</dbReference>
<proteinExistence type="predicted"/>
<sequence>MLGPSDLVLCGPPIAHIPLLDRLAPAQKAGFAAVSVTPGDLWALDEQGVSLRDLSVRLSDHGLQLAEVDCIGCWLPSHAHAPADARFRELLLTLTPERVIDLAAQAGARSVVAVEMMGVTPSLDEAAEAFARICDLAAEHDLPVHIEFLPFGGIADLAAAWAIVEAAGRPNGGLTLDSWHLFRSGSTLQQLAAIPGERIFTVQINDAPARPGADLFEETMTGRLLPGEGDFDLTGFIRTLDQIGSRAPIGVEVFSQTQAGATMDQISMAWASSARATIEKARNSDER</sequence>
<dbReference type="SUPFAM" id="SSF51658">
    <property type="entry name" value="Xylose isomerase-like"/>
    <property type="match status" value="1"/>
</dbReference>
<name>A0A846M706_9SPHN</name>
<dbReference type="EMBL" id="JAASQR010000001">
    <property type="protein sequence ID" value="NIJ15884.1"/>
    <property type="molecule type" value="Genomic_DNA"/>
</dbReference>
<protein>
    <submittedName>
        <fullName evidence="2">Sugar phosphate isomerase/epimerase</fullName>
    </submittedName>
</protein>
<organism evidence="2 3">
    <name type="scientific">Sphingobium vermicomposti</name>
    <dbReference type="NCBI Taxonomy" id="529005"/>
    <lineage>
        <taxon>Bacteria</taxon>
        <taxon>Pseudomonadati</taxon>
        <taxon>Pseudomonadota</taxon>
        <taxon>Alphaproteobacteria</taxon>
        <taxon>Sphingomonadales</taxon>
        <taxon>Sphingomonadaceae</taxon>
        <taxon>Sphingobium</taxon>
    </lineage>
</organism>
<dbReference type="InterPro" id="IPR036237">
    <property type="entry name" value="Xyl_isomerase-like_sf"/>
</dbReference>
<feature type="domain" description="Xylose isomerase-like TIM barrel" evidence="1">
    <location>
        <begin position="24"/>
        <end position="259"/>
    </location>
</feature>
<keyword evidence="3" id="KW-1185">Reference proteome</keyword>
<accession>A0A846M706</accession>
<evidence type="ECO:0000259" key="1">
    <source>
        <dbReference type="Pfam" id="PF01261"/>
    </source>
</evidence>
<keyword evidence="2" id="KW-0413">Isomerase</keyword>
<dbReference type="Gene3D" id="3.20.20.150">
    <property type="entry name" value="Divalent-metal-dependent TIM barrel enzymes"/>
    <property type="match status" value="1"/>
</dbReference>
<dbReference type="PANTHER" id="PTHR12110:SF48">
    <property type="entry name" value="BLL3656 PROTEIN"/>
    <property type="match status" value="1"/>
</dbReference>
<dbReference type="Proteomes" id="UP000576821">
    <property type="component" value="Unassembled WGS sequence"/>
</dbReference>
<dbReference type="Pfam" id="PF01261">
    <property type="entry name" value="AP_endonuc_2"/>
    <property type="match status" value="1"/>
</dbReference>
<dbReference type="AlphaFoldDB" id="A0A846M706"/>
<evidence type="ECO:0000313" key="2">
    <source>
        <dbReference type="EMBL" id="NIJ15884.1"/>
    </source>
</evidence>
<dbReference type="InterPro" id="IPR050312">
    <property type="entry name" value="IolE/XylAMocC-like"/>
</dbReference>